<evidence type="ECO:0000313" key="4">
    <source>
        <dbReference type="EMBL" id="DBA27679.1"/>
    </source>
</evidence>
<evidence type="ECO:0008006" key="6">
    <source>
        <dbReference type="Google" id="ProtNLM"/>
    </source>
</evidence>
<dbReference type="CDD" id="cd00201">
    <property type="entry name" value="WW"/>
    <property type="match status" value="1"/>
</dbReference>
<dbReference type="InterPro" id="IPR001202">
    <property type="entry name" value="WW_dom"/>
</dbReference>
<accession>A0AAV3AJY2</accession>
<feature type="coiled-coil region" evidence="1">
    <location>
        <begin position="265"/>
        <end position="355"/>
    </location>
</feature>
<keyword evidence="1" id="KW-0175">Coiled coil</keyword>
<dbReference type="FunFam" id="2.20.70.10:FF:000034">
    <property type="entry name" value="syntaxin-binding protein 4 isoform X1"/>
    <property type="match status" value="1"/>
</dbReference>
<dbReference type="GO" id="GO:0008286">
    <property type="term" value="P:insulin receptor signaling pathway"/>
    <property type="evidence" value="ECO:0007669"/>
    <property type="project" value="TreeGrafter"/>
</dbReference>
<dbReference type="GO" id="GO:0031410">
    <property type="term" value="C:cytoplasmic vesicle"/>
    <property type="evidence" value="ECO:0007669"/>
    <property type="project" value="TreeGrafter"/>
</dbReference>
<dbReference type="InterPro" id="IPR036020">
    <property type="entry name" value="WW_dom_sf"/>
</dbReference>
<sequence length="520" mass="57898">MADSIQIREESVQTVTIPKETSLGLTLTGGSSTTLIRIKDIIPGGDCHKDGRLRPGDQLVSVNKESLIGVCCDEAKSILNRAKLRKGAFWEIAFIRPGDAPARSASLTKTAQMPGDIKLRGSSTPNASRSCGPGQSAYIKESFLISPLDRSLSATSVPHQGPSRERLIPFSSDVRLKVETLEMALHFLGINPTKEQKCALRSRVQVDASGTVSYGEFVQVSKEMFNLQLEDKDLGHLLKINEGTHLLDLVTNQMQSCDLSEKDDINKLKRERDEAHVQLKVLKEQLMQSEKQNSQLSTELTSVKQEAKAAIEETRALRSRIHLAEVAQRQAHGVEMDYEEVIRLLEAEIMELKALFGEHSDQSKDNVQDLKRRITVLDCQLRKSEMARKTFEVSTQKLLQFVENVHEVLSDDQGSTLNLCERIPTFSSHLPRLGKSRLGVTSTIATEAKELSRSVRSIIEADSLPYGWEEAYTADGIKYFINHVTETTSWTHPVASALNLTYPEDSGEESPRDPMELKSC</sequence>
<organism evidence="4 5">
    <name type="scientific">Pyxicephalus adspersus</name>
    <name type="common">African bullfrog</name>
    <dbReference type="NCBI Taxonomy" id="30357"/>
    <lineage>
        <taxon>Eukaryota</taxon>
        <taxon>Metazoa</taxon>
        <taxon>Chordata</taxon>
        <taxon>Craniata</taxon>
        <taxon>Vertebrata</taxon>
        <taxon>Euteleostomi</taxon>
        <taxon>Amphibia</taxon>
        <taxon>Batrachia</taxon>
        <taxon>Anura</taxon>
        <taxon>Neobatrachia</taxon>
        <taxon>Ranoidea</taxon>
        <taxon>Pyxicephalidae</taxon>
        <taxon>Pyxicephalinae</taxon>
        <taxon>Pyxicephalus</taxon>
    </lineage>
</organism>
<feature type="domain" description="WW" evidence="2">
    <location>
        <begin position="462"/>
        <end position="495"/>
    </location>
</feature>
<keyword evidence="5" id="KW-1185">Reference proteome</keyword>
<dbReference type="GO" id="GO:0019905">
    <property type="term" value="F:syntaxin binding"/>
    <property type="evidence" value="ECO:0007669"/>
    <property type="project" value="TreeGrafter"/>
</dbReference>
<dbReference type="SUPFAM" id="SSF47473">
    <property type="entry name" value="EF-hand"/>
    <property type="match status" value="1"/>
</dbReference>
<name>A0AAV3AJY2_PYXAD</name>
<dbReference type="GO" id="GO:0061178">
    <property type="term" value="P:regulation of insulin secretion involved in cellular response to glucose stimulus"/>
    <property type="evidence" value="ECO:0007669"/>
    <property type="project" value="TreeGrafter"/>
</dbReference>
<proteinExistence type="predicted"/>
<dbReference type="InterPro" id="IPR051342">
    <property type="entry name" value="PDZ_scaffold"/>
</dbReference>
<dbReference type="SUPFAM" id="SSF50156">
    <property type="entry name" value="PDZ domain-like"/>
    <property type="match status" value="1"/>
</dbReference>
<dbReference type="PROSITE" id="PS50020">
    <property type="entry name" value="WW_DOMAIN_2"/>
    <property type="match status" value="1"/>
</dbReference>
<dbReference type="PROSITE" id="PS01159">
    <property type="entry name" value="WW_DOMAIN_1"/>
    <property type="match status" value="1"/>
</dbReference>
<dbReference type="AlphaFoldDB" id="A0AAV3AJY2"/>
<dbReference type="PROSITE" id="PS50106">
    <property type="entry name" value="PDZ"/>
    <property type="match status" value="1"/>
</dbReference>
<dbReference type="InterPro" id="IPR036034">
    <property type="entry name" value="PDZ_sf"/>
</dbReference>
<protein>
    <recommendedName>
        <fullName evidence="6">Syntaxin-binding protein 4</fullName>
    </recommendedName>
</protein>
<feature type="domain" description="PDZ" evidence="3">
    <location>
        <begin position="4"/>
        <end position="82"/>
    </location>
</feature>
<dbReference type="SMART" id="SM00228">
    <property type="entry name" value="PDZ"/>
    <property type="match status" value="1"/>
</dbReference>
<dbReference type="PANTHER" id="PTHR19964:SF16">
    <property type="entry name" value="SYNTAXIN-BINDING PROTEIN 4"/>
    <property type="match status" value="1"/>
</dbReference>
<dbReference type="SUPFAM" id="SSF51045">
    <property type="entry name" value="WW domain"/>
    <property type="match status" value="1"/>
</dbReference>
<dbReference type="Pfam" id="PF00595">
    <property type="entry name" value="PDZ"/>
    <property type="match status" value="1"/>
</dbReference>
<evidence type="ECO:0000313" key="5">
    <source>
        <dbReference type="Proteomes" id="UP001181693"/>
    </source>
</evidence>
<dbReference type="InterPro" id="IPR011992">
    <property type="entry name" value="EF-hand-dom_pair"/>
</dbReference>
<dbReference type="EMBL" id="DYDO01000003">
    <property type="protein sequence ID" value="DBA27679.1"/>
    <property type="molecule type" value="Genomic_DNA"/>
</dbReference>
<reference evidence="4" key="1">
    <citation type="thesis" date="2020" institute="ProQuest LLC" country="789 East Eisenhower Parkway, Ann Arbor, MI, USA">
        <title>Comparative Genomics and Chromosome Evolution.</title>
        <authorList>
            <person name="Mudd A.B."/>
        </authorList>
    </citation>
    <scope>NUCLEOTIDE SEQUENCE</scope>
    <source>
        <strain evidence="4">1538</strain>
        <tissue evidence="4">Blood</tissue>
    </source>
</reference>
<dbReference type="InterPro" id="IPR001478">
    <property type="entry name" value="PDZ"/>
</dbReference>
<dbReference type="Pfam" id="PF00397">
    <property type="entry name" value="WW"/>
    <property type="match status" value="1"/>
</dbReference>
<gene>
    <name evidence="4" type="ORF">GDO54_008146</name>
</gene>
<evidence type="ECO:0000256" key="1">
    <source>
        <dbReference type="SAM" id="Coils"/>
    </source>
</evidence>
<dbReference type="Proteomes" id="UP001181693">
    <property type="component" value="Unassembled WGS sequence"/>
</dbReference>
<dbReference type="Gene3D" id="2.30.42.10">
    <property type="match status" value="1"/>
</dbReference>
<dbReference type="SMART" id="SM00456">
    <property type="entry name" value="WW"/>
    <property type="match status" value="1"/>
</dbReference>
<evidence type="ECO:0000259" key="3">
    <source>
        <dbReference type="PROSITE" id="PS50106"/>
    </source>
</evidence>
<dbReference type="CDD" id="cd06698">
    <property type="entry name" value="PDZ1_hSTXBP4-PDZ2_GgSTXBP4-like"/>
    <property type="match status" value="1"/>
</dbReference>
<dbReference type="Gene3D" id="2.20.70.10">
    <property type="match status" value="1"/>
</dbReference>
<comment type="caution">
    <text evidence="4">The sequence shown here is derived from an EMBL/GenBank/DDBJ whole genome shotgun (WGS) entry which is preliminary data.</text>
</comment>
<evidence type="ECO:0000259" key="2">
    <source>
        <dbReference type="PROSITE" id="PS50020"/>
    </source>
</evidence>
<dbReference type="PANTHER" id="PTHR19964">
    <property type="entry name" value="MULTIPLE PDZ DOMAIN PROTEIN"/>
    <property type="match status" value="1"/>
</dbReference>